<organism evidence="2 3">
    <name type="scientific">Hyaloperonospora brassicae</name>
    <name type="common">Brassica downy mildew</name>
    <name type="synonym">Peronospora brassicae</name>
    <dbReference type="NCBI Taxonomy" id="162125"/>
    <lineage>
        <taxon>Eukaryota</taxon>
        <taxon>Sar</taxon>
        <taxon>Stramenopiles</taxon>
        <taxon>Oomycota</taxon>
        <taxon>Peronosporomycetes</taxon>
        <taxon>Peronosporales</taxon>
        <taxon>Peronosporaceae</taxon>
        <taxon>Hyaloperonospora</taxon>
    </lineage>
</organism>
<protein>
    <submittedName>
        <fullName evidence="2">Uncharacterized protein</fullName>
    </submittedName>
</protein>
<dbReference type="EMBL" id="CANTFL010000016">
    <property type="protein sequence ID" value="CAI5708715.1"/>
    <property type="molecule type" value="Genomic_DNA"/>
</dbReference>
<gene>
    <name evidence="2" type="ORF">HBR001_LOCUS144</name>
</gene>
<name>A0AAV0SUZ3_HYABA</name>
<reference evidence="2" key="1">
    <citation type="submission" date="2022-12" db="EMBL/GenBank/DDBJ databases">
        <authorList>
            <person name="Webb A."/>
        </authorList>
    </citation>
    <scope>NUCLEOTIDE SEQUENCE</scope>
    <source>
        <strain evidence="2">Hp1</strain>
    </source>
</reference>
<feature type="region of interest" description="Disordered" evidence="1">
    <location>
        <begin position="1"/>
        <end position="53"/>
    </location>
</feature>
<feature type="compositionally biased region" description="Low complexity" evidence="1">
    <location>
        <begin position="7"/>
        <end position="21"/>
    </location>
</feature>
<accession>A0AAV0SUZ3</accession>
<keyword evidence="3" id="KW-1185">Reference proteome</keyword>
<evidence type="ECO:0000313" key="2">
    <source>
        <dbReference type="EMBL" id="CAI5708715.1"/>
    </source>
</evidence>
<dbReference type="AlphaFoldDB" id="A0AAV0SUZ3"/>
<dbReference type="Proteomes" id="UP001162031">
    <property type="component" value="Unassembled WGS sequence"/>
</dbReference>
<evidence type="ECO:0000313" key="3">
    <source>
        <dbReference type="Proteomes" id="UP001162031"/>
    </source>
</evidence>
<evidence type="ECO:0000256" key="1">
    <source>
        <dbReference type="SAM" id="MobiDB-lite"/>
    </source>
</evidence>
<proteinExistence type="predicted"/>
<sequence>MQTTARSSVPSDSAVGSSALPVFPPLPPVPPRGASSPSLRGPSETKKTKNAVMQLPIRPHTETRATGTQVTAANSLDVVVVEATRSCSCLFSRMRSRSHCRKQRQVSGRVPIARQRKAQLCFWTWKTQEVTLVATVCADVHCRVHCLALERSIWSVTPEELTALAAESYGKAESATFAKRRAHALTSKCTPEECELQRAVQRMKEMAVERPTRTLKKYYGLPHIPLRGPLSEQKAEAAEEKANAIMHRNDTEADKKSENALNYGQIFGLSATTPTFYPRQAADSSDLIQMLKSSLTKKVAPHMDWWPGDWKCTNCEDLFSPLVCPSKATTYYFVTLFVLMHDELTAHFLET</sequence>
<comment type="caution">
    <text evidence="2">The sequence shown here is derived from an EMBL/GenBank/DDBJ whole genome shotgun (WGS) entry which is preliminary data.</text>
</comment>
<feature type="compositionally biased region" description="Pro residues" evidence="1">
    <location>
        <begin position="22"/>
        <end position="31"/>
    </location>
</feature>